<feature type="non-terminal residue" evidence="11">
    <location>
        <position position="1"/>
    </location>
</feature>
<proteinExistence type="predicted"/>
<dbReference type="InterPro" id="IPR049342">
    <property type="entry name" value="TRAF1-6_MATH_dom"/>
</dbReference>
<dbReference type="SMART" id="SM00061">
    <property type="entry name" value="MATH"/>
    <property type="match status" value="1"/>
</dbReference>
<evidence type="ECO:0000313" key="11">
    <source>
        <dbReference type="EMBL" id="GMS88464.1"/>
    </source>
</evidence>
<keyword evidence="6 7" id="KW-0862">Zinc</keyword>
<dbReference type="GO" id="GO:0042981">
    <property type="term" value="P:regulation of apoptotic process"/>
    <property type="evidence" value="ECO:0007669"/>
    <property type="project" value="InterPro"/>
</dbReference>
<dbReference type="FunFam" id="3.30.40.10:FF:000356">
    <property type="entry name" value="TNF receptor-associated factor"/>
    <property type="match status" value="1"/>
</dbReference>
<dbReference type="PROSITE" id="PS00518">
    <property type="entry name" value="ZF_RING_1"/>
    <property type="match status" value="1"/>
</dbReference>
<evidence type="ECO:0000313" key="12">
    <source>
        <dbReference type="Proteomes" id="UP001432027"/>
    </source>
</evidence>
<dbReference type="SMART" id="SM00184">
    <property type="entry name" value="RING"/>
    <property type="match status" value="1"/>
</dbReference>
<evidence type="ECO:0000259" key="10">
    <source>
        <dbReference type="PROSITE" id="PS50145"/>
    </source>
</evidence>
<evidence type="ECO:0000256" key="2">
    <source>
        <dbReference type="ARBA" id="ARBA00022490"/>
    </source>
</evidence>
<dbReference type="InterPro" id="IPR001293">
    <property type="entry name" value="Znf_TRAF"/>
</dbReference>
<dbReference type="PANTHER" id="PTHR10131:SF151">
    <property type="entry name" value="TNF RECEPTOR ASSOCIATED FACTOR (TRAF) HOMOLOG"/>
    <property type="match status" value="1"/>
</dbReference>
<accession>A0AAV5T7C9</accession>
<dbReference type="GO" id="GO:0007165">
    <property type="term" value="P:signal transduction"/>
    <property type="evidence" value="ECO:0007669"/>
    <property type="project" value="InterPro"/>
</dbReference>
<keyword evidence="3 7" id="KW-0479">Metal-binding</keyword>
<dbReference type="PIRSF" id="PIRSF015614">
    <property type="entry name" value="TRAF"/>
    <property type="match status" value="1"/>
</dbReference>
<dbReference type="GO" id="GO:0043122">
    <property type="term" value="P:regulation of canonical NF-kappaB signal transduction"/>
    <property type="evidence" value="ECO:0007669"/>
    <property type="project" value="TreeGrafter"/>
</dbReference>
<dbReference type="AlphaFoldDB" id="A0AAV5T7C9"/>
<name>A0AAV5T7C9_9BILA</name>
<dbReference type="InterPro" id="IPR008974">
    <property type="entry name" value="TRAF-like"/>
</dbReference>
<comment type="caution">
    <text evidence="11">The sequence shown here is derived from an EMBL/GenBank/DDBJ whole genome shotgun (WGS) entry which is preliminary data.</text>
</comment>
<evidence type="ECO:0000259" key="9">
    <source>
        <dbReference type="PROSITE" id="PS50144"/>
    </source>
</evidence>
<sequence>PPSVLLLPSYYSLFLLLPPPHSLWHRMDSVLIDSPLSVDHHSNIDVIFANPIDPSLLCPVCHQAVRSPLKLPCGHKFCQQCIAVEGSTATCLVCQKPGQAVADKATQKIVQSLQVFCSFQHNDCKWEGQLKDLPGHVAMCEQRDIVCPRGCGGVYEKKNEETHFATECGKRNETCEYCKKEVSAKGMAVHLKVCLSVPVKCPNQCGLENVKREELADHLPSCPLAGNACPFAEWGCDYAGGRQILQKHIKEEPIRHLTYLCDGVIELKAMLAFMQLNTEKMIRTIGTLESKSSNLEKMYGAQLVWRIDNVNQRLNEAKSGARSTIFSPPFVSSRHGYKMCLSACLHGDGPVRGRYFSVYVTILRGEFDSLLQWPFVHKITVSLMDQNAIEKDRVNIDYVIRPTAGRENKTFLDQPISERNASFGAQKLCLLETMHSYIQDDSIFLKCIIDTETMPIL</sequence>
<dbReference type="PROSITE" id="PS50145">
    <property type="entry name" value="ZF_TRAF"/>
    <property type="match status" value="2"/>
</dbReference>
<dbReference type="FunFam" id="2.60.210.10:FF:000017">
    <property type="entry name" value="TNF receptor-associated factor"/>
    <property type="match status" value="1"/>
</dbReference>
<gene>
    <name evidence="11" type="ORF">PENTCL1PPCAC_10639</name>
</gene>
<dbReference type="PROSITE" id="PS50144">
    <property type="entry name" value="MATH"/>
    <property type="match status" value="1"/>
</dbReference>
<dbReference type="InterPro" id="IPR002083">
    <property type="entry name" value="MATH/TRAF_dom"/>
</dbReference>
<dbReference type="GO" id="GO:0005737">
    <property type="term" value="C:cytoplasm"/>
    <property type="evidence" value="ECO:0007669"/>
    <property type="project" value="UniProtKB-SubCell"/>
</dbReference>
<dbReference type="PANTHER" id="PTHR10131">
    <property type="entry name" value="TNF RECEPTOR ASSOCIATED FACTOR"/>
    <property type="match status" value="1"/>
</dbReference>
<dbReference type="Pfam" id="PF02176">
    <property type="entry name" value="zf-TRAF"/>
    <property type="match status" value="1"/>
</dbReference>
<feature type="domain" description="TRAF-type" evidence="10">
    <location>
        <begin position="189"/>
        <end position="236"/>
    </location>
</feature>
<evidence type="ECO:0000259" key="8">
    <source>
        <dbReference type="PROSITE" id="PS50089"/>
    </source>
</evidence>
<evidence type="ECO:0000256" key="3">
    <source>
        <dbReference type="ARBA" id="ARBA00022723"/>
    </source>
</evidence>
<evidence type="ECO:0000256" key="6">
    <source>
        <dbReference type="ARBA" id="ARBA00022833"/>
    </source>
</evidence>
<evidence type="ECO:0000256" key="5">
    <source>
        <dbReference type="ARBA" id="ARBA00022771"/>
    </source>
</evidence>
<reference evidence="11" key="1">
    <citation type="submission" date="2023-10" db="EMBL/GenBank/DDBJ databases">
        <title>Genome assembly of Pristionchus species.</title>
        <authorList>
            <person name="Yoshida K."/>
            <person name="Sommer R.J."/>
        </authorList>
    </citation>
    <scope>NUCLEOTIDE SEQUENCE</scope>
    <source>
        <strain evidence="11">RS0144</strain>
    </source>
</reference>
<feature type="domain" description="TRAF-type" evidence="10">
    <location>
        <begin position="136"/>
        <end position="183"/>
    </location>
</feature>
<dbReference type="SUPFAM" id="SSF57850">
    <property type="entry name" value="RING/U-box"/>
    <property type="match status" value="1"/>
</dbReference>
<keyword evidence="5 7" id="KW-0863">Zinc-finger</keyword>
<dbReference type="InterPro" id="IPR001841">
    <property type="entry name" value="Znf_RING"/>
</dbReference>
<dbReference type="SUPFAM" id="SSF49599">
    <property type="entry name" value="TRAF domain-like"/>
    <property type="match status" value="3"/>
</dbReference>
<dbReference type="Pfam" id="PF13445">
    <property type="entry name" value="zf-RING_UBOX"/>
    <property type="match status" value="1"/>
</dbReference>
<dbReference type="EMBL" id="BTSX01000003">
    <property type="protein sequence ID" value="GMS88464.1"/>
    <property type="molecule type" value="Genomic_DNA"/>
</dbReference>
<comment type="subcellular location">
    <subcellularLocation>
        <location evidence="1">Cytoplasm</location>
    </subcellularLocation>
</comment>
<evidence type="ECO:0000256" key="7">
    <source>
        <dbReference type="PROSITE-ProRule" id="PRU00207"/>
    </source>
</evidence>
<dbReference type="Pfam" id="PF21355">
    <property type="entry name" value="TRAF-mep_MATH"/>
    <property type="match status" value="1"/>
</dbReference>
<evidence type="ECO:0000256" key="4">
    <source>
        <dbReference type="ARBA" id="ARBA00022737"/>
    </source>
</evidence>
<dbReference type="Gene3D" id="2.60.210.10">
    <property type="entry name" value="Apoptosis, Tumor Necrosis Factor Receptor Associated Protein 2, Chain A"/>
    <property type="match status" value="1"/>
</dbReference>
<dbReference type="PROSITE" id="PS50089">
    <property type="entry name" value="ZF_RING_2"/>
    <property type="match status" value="1"/>
</dbReference>
<dbReference type="InterPro" id="IPR017907">
    <property type="entry name" value="Znf_RING_CS"/>
</dbReference>
<dbReference type="GO" id="GO:0008270">
    <property type="term" value="F:zinc ion binding"/>
    <property type="evidence" value="ECO:0007669"/>
    <property type="project" value="UniProtKB-KW"/>
</dbReference>
<evidence type="ECO:0008006" key="13">
    <source>
        <dbReference type="Google" id="ProtNLM"/>
    </source>
</evidence>
<feature type="zinc finger region" description="TRAF-type" evidence="7">
    <location>
        <begin position="136"/>
        <end position="183"/>
    </location>
</feature>
<feature type="domain" description="RING-type" evidence="8">
    <location>
        <begin position="58"/>
        <end position="95"/>
    </location>
</feature>
<dbReference type="CDD" id="cd00270">
    <property type="entry name" value="MATH_TRAF_C"/>
    <property type="match status" value="1"/>
</dbReference>
<dbReference type="InterPro" id="IPR027370">
    <property type="entry name" value="Znf-RING_euk"/>
</dbReference>
<organism evidence="11 12">
    <name type="scientific">Pristionchus entomophagus</name>
    <dbReference type="NCBI Taxonomy" id="358040"/>
    <lineage>
        <taxon>Eukaryota</taxon>
        <taxon>Metazoa</taxon>
        <taxon>Ecdysozoa</taxon>
        <taxon>Nematoda</taxon>
        <taxon>Chromadorea</taxon>
        <taxon>Rhabditida</taxon>
        <taxon>Rhabditina</taxon>
        <taxon>Diplogasteromorpha</taxon>
        <taxon>Diplogasteroidea</taxon>
        <taxon>Neodiplogasteridae</taxon>
        <taxon>Pristionchus</taxon>
    </lineage>
</organism>
<keyword evidence="4" id="KW-0677">Repeat</keyword>
<evidence type="ECO:0000256" key="1">
    <source>
        <dbReference type="ARBA" id="ARBA00004496"/>
    </source>
</evidence>
<protein>
    <recommendedName>
        <fullName evidence="13">TNF receptor-associated factor</fullName>
    </recommendedName>
</protein>
<feature type="zinc finger region" description="TRAF-type" evidence="7">
    <location>
        <begin position="189"/>
        <end position="236"/>
    </location>
</feature>
<dbReference type="Proteomes" id="UP001432027">
    <property type="component" value="Unassembled WGS sequence"/>
</dbReference>
<keyword evidence="2" id="KW-0963">Cytoplasm</keyword>
<keyword evidence="12" id="KW-1185">Reference proteome</keyword>
<dbReference type="Gene3D" id="3.30.40.10">
    <property type="entry name" value="Zinc/RING finger domain, C3HC4 (zinc finger)"/>
    <property type="match status" value="3"/>
</dbReference>
<dbReference type="InterPro" id="IPR012227">
    <property type="entry name" value="TNF_rcpt-assoc_TRAF_met"/>
</dbReference>
<feature type="domain" description="MATH" evidence="9">
    <location>
        <begin position="300"/>
        <end position="449"/>
    </location>
</feature>
<dbReference type="InterPro" id="IPR013083">
    <property type="entry name" value="Znf_RING/FYVE/PHD"/>
</dbReference>